<dbReference type="SUPFAM" id="SSF55811">
    <property type="entry name" value="Nudix"/>
    <property type="match status" value="1"/>
</dbReference>
<dbReference type="InterPro" id="IPR036388">
    <property type="entry name" value="WH-like_DNA-bd_sf"/>
</dbReference>
<dbReference type="Pfam" id="PF21906">
    <property type="entry name" value="WHD_NrtR"/>
    <property type="match status" value="1"/>
</dbReference>
<evidence type="ECO:0000313" key="3">
    <source>
        <dbReference type="EMBL" id="QGQ95638.1"/>
    </source>
</evidence>
<reference evidence="4" key="1">
    <citation type="submission" date="2018-11" db="EMBL/GenBank/DDBJ databases">
        <title>Complete genome sequence of Paenibacillus sp. ML311-T8.</title>
        <authorList>
            <person name="Nam Y.-D."/>
            <person name="Kang J."/>
            <person name="Chung W.-H."/>
            <person name="Park Y.S."/>
        </authorList>
    </citation>
    <scope>NUCLEOTIDE SEQUENCE [LARGE SCALE GENOMIC DNA]</scope>
    <source>
        <strain evidence="4">ML311-T8</strain>
    </source>
</reference>
<dbReference type="InterPro" id="IPR020084">
    <property type="entry name" value="NUDIX_hydrolase_CS"/>
</dbReference>
<dbReference type="PANTHER" id="PTHR43736:SF4">
    <property type="entry name" value="SLR1690 PROTEIN"/>
    <property type="match status" value="1"/>
</dbReference>
<feature type="domain" description="Nudix hydrolase" evidence="2">
    <location>
        <begin position="19"/>
        <end position="165"/>
    </location>
</feature>
<dbReference type="PROSITE" id="PS00893">
    <property type="entry name" value="NUDIX_BOX"/>
    <property type="match status" value="1"/>
</dbReference>
<proteinExistence type="predicted"/>
<dbReference type="OrthoDB" id="9786141at2"/>
<dbReference type="PANTHER" id="PTHR43736">
    <property type="entry name" value="ADP-RIBOSE PYROPHOSPHATASE"/>
    <property type="match status" value="1"/>
</dbReference>
<dbReference type="Proteomes" id="UP000426246">
    <property type="component" value="Chromosome"/>
</dbReference>
<dbReference type="Gene3D" id="3.90.79.10">
    <property type="entry name" value="Nucleoside Triphosphate Pyrophosphohydrolase"/>
    <property type="match status" value="1"/>
</dbReference>
<dbReference type="EMBL" id="CP034235">
    <property type="protein sequence ID" value="QGQ95638.1"/>
    <property type="molecule type" value="Genomic_DNA"/>
</dbReference>
<evidence type="ECO:0000313" key="4">
    <source>
        <dbReference type="Proteomes" id="UP000426246"/>
    </source>
</evidence>
<dbReference type="CDD" id="cd18873">
    <property type="entry name" value="NUDIX_NadM_like"/>
    <property type="match status" value="1"/>
</dbReference>
<dbReference type="Gene3D" id="1.10.10.10">
    <property type="entry name" value="Winged helix-like DNA-binding domain superfamily/Winged helix DNA-binding domain"/>
    <property type="match status" value="1"/>
</dbReference>
<sequence>MKTMIENESNYTPSNYRTPDGAPTDVVIFTIVSTERLAVKKSMPTRELYVLLIQRKVWPFVGQWALPGGFTRETETIYECAQRELKEETGVEPMHLEYFNVYSTPGRDPRGWIISHAFLALVNEGVLKDRKAAVDAMDVRLFSVSEALTMELAFDHHQILVDALLKIRLQMLSTTIAKEFLPAEFTISELYQVIQTVVPEFEEKNFIRKITSTQSRKGIIEEARDRNGELKSSNLHSQRAAQLYRFTDHEPQLSIYS</sequence>
<dbReference type="AlphaFoldDB" id="A0A6B8RJX0"/>
<gene>
    <name evidence="3" type="ORF">EHS13_12460</name>
</gene>
<dbReference type="InterPro" id="IPR015797">
    <property type="entry name" value="NUDIX_hydrolase-like_dom_sf"/>
</dbReference>
<dbReference type="InterPro" id="IPR000086">
    <property type="entry name" value="NUDIX_hydrolase_dom"/>
</dbReference>
<dbReference type="KEGG" id="ppsc:EHS13_12460"/>
<name>A0A6B8RJX0_9BACL</name>
<protein>
    <submittedName>
        <fullName evidence="3">NUDIX hydrolase</fullName>
    </submittedName>
</protein>
<dbReference type="InterPro" id="IPR054105">
    <property type="entry name" value="WHD_NrtR"/>
</dbReference>
<dbReference type="Pfam" id="PF00293">
    <property type="entry name" value="NUDIX"/>
    <property type="match status" value="1"/>
</dbReference>
<organism evidence="3 4">
    <name type="scientific">Paenibacillus psychroresistens</name>
    <dbReference type="NCBI Taxonomy" id="1778678"/>
    <lineage>
        <taxon>Bacteria</taxon>
        <taxon>Bacillati</taxon>
        <taxon>Bacillota</taxon>
        <taxon>Bacilli</taxon>
        <taxon>Bacillales</taxon>
        <taxon>Paenibacillaceae</taxon>
        <taxon>Paenibacillus</taxon>
    </lineage>
</organism>
<keyword evidence="4" id="KW-1185">Reference proteome</keyword>
<dbReference type="GO" id="GO:0016787">
    <property type="term" value="F:hydrolase activity"/>
    <property type="evidence" value="ECO:0007669"/>
    <property type="project" value="UniProtKB-KW"/>
</dbReference>
<keyword evidence="1 3" id="KW-0378">Hydrolase</keyword>
<dbReference type="PROSITE" id="PS51462">
    <property type="entry name" value="NUDIX"/>
    <property type="match status" value="1"/>
</dbReference>
<evidence type="ECO:0000259" key="2">
    <source>
        <dbReference type="PROSITE" id="PS51462"/>
    </source>
</evidence>
<accession>A0A6B8RJX0</accession>
<evidence type="ECO:0000256" key="1">
    <source>
        <dbReference type="ARBA" id="ARBA00022801"/>
    </source>
</evidence>